<reference evidence="2 3" key="1">
    <citation type="submission" date="2018-10" db="EMBL/GenBank/DDBJ databases">
        <authorList>
            <person name="Perry B.J."/>
            <person name="Sullivan J.T."/>
            <person name="Murphy R.J.T."/>
            <person name="Ramsay J.P."/>
            <person name="Ronson C.W."/>
        </authorList>
    </citation>
    <scope>NUCLEOTIDE SEQUENCE [LARGE SCALE GENOMIC DNA]</scope>
    <source>
        <strain evidence="2 3">R88b</strain>
    </source>
</reference>
<dbReference type="EMBL" id="CP033367">
    <property type="protein sequence ID" value="QKD02512.1"/>
    <property type="molecule type" value="Genomic_DNA"/>
</dbReference>
<accession>A0A6M7WJ76</accession>
<feature type="region of interest" description="Disordered" evidence="1">
    <location>
        <begin position="32"/>
        <end position="62"/>
    </location>
</feature>
<protein>
    <submittedName>
        <fullName evidence="2">Uncharacterized protein</fullName>
    </submittedName>
</protein>
<evidence type="ECO:0000313" key="3">
    <source>
        <dbReference type="Proteomes" id="UP000503017"/>
    </source>
</evidence>
<gene>
    <name evidence="2" type="ORF">EB235_14220</name>
</gene>
<evidence type="ECO:0000256" key="1">
    <source>
        <dbReference type="SAM" id="MobiDB-lite"/>
    </source>
</evidence>
<dbReference type="AlphaFoldDB" id="A0A6M7WJ76"/>
<sequence>MAQFPRESAVRFSRENRFTLFLELHWCGVRRATDRSRGTSPGRREVRAQSKQSSRSDKTRKR</sequence>
<proteinExistence type="predicted"/>
<evidence type="ECO:0000313" key="2">
    <source>
        <dbReference type="EMBL" id="QKD02512.1"/>
    </source>
</evidence>
<dbReference type="Proteomes" id="UP000503017">
    <property type="component" value="Chromosome"/>
</dbReference>
<feature type="compositionally biased region" description="Basic and acidic residues" evidence="1">
    <location>
        <begin position="32"/>
        <end position="48"/>
    </location>
</feature>
<organism evidence="2 3">
    <name type="scientific">Mesorhizobium loti R88b</name>
    <dbReference type="NCBI Taxonomy" id="935548"/>
    <lineage>
        <taxon>Bacteria</taxon>
        <taxon>Pseudomonadati</taxon>
        <taxon>Pseudomonadota</taxon>
        <taxon>Alphaproteobacteria</taxon>
        <taxon>Hyphomicrobiales</taxon>
        <taxon>Phyllobacteriaceae</taxon>
        <taxon>Mesorhizobium</taxon>
    </lineage>
</organism>
<name>A0A6M7WJ76_RHILI</name>